<evidence type="ECO:0000256" key="4">
    <source>
        <dbReference type="ARBA" id="ARBA00023136"/>
    </source>
</evidence>
<evidence type="ECO:0000259" key="9">
    <source>
        <dbReference type="Pfam" id="PF01514"/>
    </source>
</evidence>
<dbReference type="AlphaFoldDB" id="A0AA95G9F5"/>
<dbReference type="GO" id="GO:0009279">
    <property type="term" value="C:cell outer membrane"/>
    <property type="evidence" value="ECO:0007669"/>
    <property type="project" value="UniProtKB-SubCell"/>
</dbReference>
<gene>
    <name evidence="10" type="primary">sctJ</name>
    <name evidence="10" type="ORF">QE207_11910</name>
</gene>
<keyword evidence="6 8" id="KW-0998">Cell outer membrane</keyword>
<dbReference type="InterPro" id="IPR006182">
    <property type="entry name" value="FliF_N_dom"/>
</dbReference>
<reference evidence="10" key="1">
    <citation type="submission" date="2023-04" db="EMBL/GenBank/DDBJ databases">
        <title>Genome dynamics across the evolutionary transition to endosymbiosis.</title>
        <authorList>
            <person name="Siozios S."/>
            <person name="Nadal-Jimenez P."/>
            <person name="Azagi T."/>
            <person name="Sprong H."/>
            <person name="Frost C.L."/>
            <person name="Parratt S.R."/>
            <person name="Taylor G."/>
            <person name="Brettell L."/>
            <person name="Lew K.C."/>
            <person name="Croft L."/>
            <person name="King K.C."/>
            <person name="Brockhurst M.A."/>
            <person name="Hypsa V."/>
            <person name="Novakova E."/>
            <person name="Darby A.C."/>
            <person name="Hurst G.D.D."/>
        </authorList>
    </citation>
    <scope>NUCLEOTIDE SEQUENCE</scope>
    <source>
        <strain evidence="10">AIh</strain>
    </source>
</reference>
<keyword evidence="7 8" id="KW-0449">Lipoprotein</keyword>
<keyword evidence="5 8" id="KW-0564">Palmitate</keyword>
<feature type="domain" description="Flagellar M-ring N-terminal" evidence="9">
    <location>
        <begin position="22"/>
        <end position="182"/>
    </location>
</feature>
<evidence type="ECO:0000256" key="8">
    <source>
        <dbReference type="RuleBase" id="RU364102"/>
    </source>
</evidence>
<dbReference type="PANTHER" id="PTHR30046:SF2">
    <property type="entry name" value="YOP PROTEINS TRANSLOCATION LIPOPROTEIN J"/>
    <property type="match status" value="1"/>
</dbReference>
<comment type="subcellular location">
    <subcellularLocation>
        <location evidence="1">Cell outer membrane</location>
        <topology evidence="1">Lipid-anchor</topology>
    </subcellularLocation>
</comment>
<dbReference type="InterPro" id="IPR043427">
    <property type="entry name" value="YscJ/FliF"/>
</dbReference>
<comment type="similarity">
    <text evidence="2 8">Belongs to the YscJ lipoprotein family.</text>
</comment>
<protein>
    <recommendedName>
        <fullName evidence="8">Lipoprotein</fullName>
    </recommendedName>
</protein>
<dbReference type="InterPro" id="IPR045851">
    <property type="entry name" value="AMP-bd_C_sf"/>
</dbReference>
<dbReference type="Proteomes" id="UP001177597">
    <property type="component" value="Chromosome"/>
</dbReference>
<organism evidence="10 11">
    <name type="scientific">Arsenophonus nasoniae</name>
    <name type="common">son-killer infecting Nasonia vitripennis</name>
    <dbReference type="NCBI Taxonomy" id="638"/>
    <lineage>
        <taxon>Bacteria</taxon>
        <taxon>Pseudomonadati</taxon>
        <taxon>Pseudomonadota</taxon>
        <taxon>Gammaproteobacteria</taxon>
        <taxon>Enterobacterales</taxon>
        <taxon>Morganellaceae</taxon>
        <taxon>Arsenophonus</taxon>
    </lineage>
</organism>
<name>A0AA95G9F5_9GAMM</name>
<evidence type="ECO:0000313" key="11">
    <source>
        <dbReference type="Proteomes" id="UP001177597"/>
    </source>
</evidence>
<evidence type="ECO:0000256" key="3">
    <source>
        <dbReference type="ARBA" id="ARBA00022729"/>
    </source>
</evidence>
<accession>A0AA95G9F5</accession>
<keyword evidence="8" id="KW-1133">Transmembrane helix</keyword>
<keyword evidence="4 8" id="KW-0472">Membrane</keyword>
<dbReference type="PROSITE" id="PS51257">
    <property type="entry name" value="PROKAR_LIPOPROTEIN"/>
    <property type="match status" value="1"/>
</dbReference>
<evidence type="ECO:0000256" key="5">
    <source>
        <dbReference type="ARBA" id="ARBA00023139"/>
    </source>
</evidence>
<keyword evidence="8" id="KW-0812">Transmembrane</keyword>
<dbReference type="PRINTS" id="PR01338">
    <property type="entry name" value="TYPE3OMKPROT"/>
</dbReference>
<feature type="transmembrane region" description="Helical" evidence="8">
    <location>
        <begin position="214"/>
        <end position="235"/>
    </location>
</feature>
<dbReference type="Gene3D" id="3.30.70.1530">
    <property type="entry name" value="Hypothetical protein rpa1041"/>
    <property type="match status" value="1"/>
</dbReference>
<dbReference type="EMBL" id="CP123498">
    <property type="protein sequence ID" value="WGL94422.1"/>
    <property type="molecule type" value="Genomic_DNA"/>
</dbReference>
<dbReference type="GO" id="GO:0009306">
    <property type="term" value="P:protein secretion"/>
    <property type="evidence" value="ECO:0007669"/>
    <property type="project" value="InterPro"/>
</dbReference>
<evidence type="ECO:0000313" key="10">
    <source>
        <dbReference type="EMBL" id="WGL94422.1"/>
    </source>
</evidence>
<dbReference type="PANTHER" id="PTHR30046">
    <property type="entry name" value="FLAGELLAR M-RING PROTEIN"/>
    <property type="match status" value="1"/>
</dbReference>
<sequence length="240" mass="27010">MKKTPIILTLLLFLLLTGCKTDLYTGLAQKEANEMYALLRNEGIAIHKEADKDNTIKLLVDESDIAQATEILKQHGYPREVFSSLKDVFPKESLISSPVEEQARLNFVKEQALAKTISQIDGVLNARVHVVLPDSNDKKSHSSASVFIKYAPNAQLDNYTPQIKRLINNSIAGLDYDRISVALIPGNEILPSNKFSQDKHFLGIEVNENSYNKFIILVCLLIFLLISTNLLQYLLNKRKL</sequence>
<evidence type="ECO:0000256" key="2">
    <source>
        <dbReference type="ARBA" id="ARBA00009509"/>
    </source>
</evidence>
<evidence type="ECO:0000256" key="6">
    <source>
        <dbReference type="ARBA" id="ARBA00023237"/>
    </source>
</evidence>
<evidence type="ECO:0000256" key="1">
    <source>
        <dbReference type="ARBA" id="ARBA00004459"/>
    </source>
</evidence>
<keyword evidence="3 8" id="KW-0732">Signal</keyword>
<dbReference type="InterPro" id="IPR003282">
    <property type="entry name" value="T3SS_SctJ"/>
</dbReference>
<proteinExistence type="inferred from homology"/>
<dbReference type="Pfam" id="PF01514">
    <property type="entry name" value="YscJ_FliF"/>
    <property type="match status" value="1"/>
</dbReference>
<dbReference type="NCBIfam" id="TIGR02544">
    <property type="entry name" value="III_secr_YscJ"/>
    <property type="match status" value="1"/>
</dbReference>
<dbReference type="RefSeq" id="WP_280628723.1">
    <property type="nucleotide sequence ID" value="NZ_CP123498.1"/>
</dbReference>
<evidence type="ECO:0000256" key="7">
    <source>
        <dbReference type="ARBA" id="ARBA00023288"/>
    </source>
</evidence>
<dbReference type="Gene3D" id="3.30.300.30">
    <property type="match status" value="1"/>
</dbReference>